<dbReference type="AlphaFoldDB" id="A0AAD6MQU2"/>
<feature type="region of interest" description="Disordered" evidence="1">
    <location>
        <begin position="1"/>
        <end position="101"/>
    </location>
</feature>
<dbReference type="EMBL" id="JAQJAN010000020">
    <property type="protein sequence ID" value="KAJ5703969.1"/>
    <property type="molecule type" value="Genomic_DNA"/>
</dbReference>
<comment type="caution">
    <text evidence="2">The sequence shown here is derived from an EMBL/GenBank/DDBJ whole genome shotgun (WGS) entry which is preliminary data.</text>
</comment>
<proteinExistence type="predicted"/>
<sequence length="101" mass="11099">MSDFFRRASDAFHHRPRQDSTGSTSSTEGAMDSSAAKAPDQQPLNQNLQTTQPQPNESLAGTGNAKPKQHHLWGWKHGQEGKTDPNQMAQKKGDTDWVIGT</sequence>
<feature type="compositionally biased region" description="Low complexity" evidence="1">
    <location>
        <begin position="41"/>
        <end position="56"/>
    </location>
</feature>
<feature type="compositionally biased region" description="Polar residues" evidence="1">
    <location>
        <begin position="19"/>
        <end position="28"/>
    </location>
</feature>
<dbReference type="Proteomes" id="UP001215712">
    <property type="component" value="Unassembled WGS sequence"/>
</dbReference>
<reference evidence="2" key="2">
    <citation type="submission" date="2023-01" db="EMBL/GenBank/DDBJ databases">
        <authorList>
            <person name="Petersen C."/>
        </authorList>
    </citation>
    <scope>NUCLEOTIDE SEQUENCE</scope>
    <source>
        <strain evidence="2">IBT 17514</strain>
    </source>
</reference>
<evidence type="ECO:0000313" key="3">
    <source>
        <dbReference type="Proteomes" id="UP001215712"/>
    </source>
</evidence>
<organism evidence="2 3">
    <name type="scientific">Penicillium malachiteum</name>
    <dbReference type="NCBI Taxonomy" id="1324776"/>
    <lineage>
        <taxon>Eukaryota</taxon>
        <taxon>Fungi</taxon>
        <taxon>Dikarya</taxon>
        <taxon>Ascomycota</taxon>
        <taxon>Pezizomycotina</taxon>
        <taxon>Eurotiomycetes</taxon>
        <taxon>Eurotiomycetidae</taxon>
        <taxon>Eurotiales</taxon>
        <taxon>Aspergillaceae</taxon>
        <taxon>Penicillium</taxon>
    </lineage>
</organism>
<reference evidence="2" key="1">
    <citation type="journal article" date="2023" name="IMA Fungus">
        <title>Comparative genomic study of the Penicillium genus elucidates a diverse pangenome and 15 lateral gene transfer events.</title>
        <authorList>
            <person name="Petersen C."/>
            <person name="Sorensen T."/>
            <person name="Nielsen M.R."/>
            <person name="Sondergaard T.E."/>
            <person name="Sorensen J.L."/>
            <person name="Fitzpatrick D.A."/>
            <person name="Frisvad J.C."/>
            <person name="Nielsen K.L."/>
        </authorList>
    </citation>
    <scope>NUCLEOTIDE SEQUENCE</scope>
    <source>
        <strain evidence="2">IBT 17514</strain>
    </source>
</reference>
<gene>
    <name evidence="2" type="ORF">N7493_011107</name>
</gene>
<feature type="compositionally biased region" description="Basic and acidic residues" evidence="1">
    <location>
        <begin position="1"/>
        <end position="13"/>
    </location>
</feature>
<evidence type="ECO:0000256" key="1">
    <source>
        <dbReference type="SAM" id="MobiDB-lite"/>
    </source>
</evidence>
<keyword evidence="3" id="KW-1185">Reference proteome</keyword>
<accession>A0AAD6MQU2</accession>
<protein>
    <submittedName>
        <fullName evidence="2">Uncharacterized protein</fullName>
    </submittedName>
</protein>
<name>A0AAD6MQU2_9EURO</name>
<evidence type="ECO:0000313" key="2">
    <source>
        <dbReference type="EMBL" id="KAJ5703969.1"/>
    </source>
</evidence>